<evidence type="ECO:0000313" key="3">
    <source>
        <dbReference type="Proteomes" id="UP000267096"/>
    </source>
</evidence>
<dbReference type="OrthoDB" id="10434583at2759"/>
<dbReference type="EMBL" id="UYRR01035427">
    <property type="protein sequence ID" value="VDK64583.1"/>
    <property type="molecule type" value="Genomic_DNA"/>
</dbReference>
<evidence type="ECO:0000313" key="4">
    <source>
        <dbReference type="WBParaSite" id="ASIM_0001898701-mRNA-1"/>
    </source>
</evidence>
<evidence type="ECO:0000313" key="2">
    <source>
        <dbReference type="EMBL" id="VDK64583.1"/>
    </source>
</evidence>
<organism evidence="4">
    <name type="scientific">Anisakis simplex</name>
    <name type="common">Herring worm</name>
    <dbReference type="NCBI Taxonomy" id="6269"/>
    <lineage>
        <taxon>Eukaryota</taxon>
        <taxon>Metazoa</taxon>
        <taxon>Ecdysozoa</taxon>
        <taxon>Nematoda</taxon>
        <taxon>Chromadorea</taxon>
        <taxon>Rhabditida</taxon>
        <taxon>Spirurina</taxon>
        <taxon>Ascaridomorpha</taxon>
        <taxon>Ascaridoidea</taxon>
        <taxon>Anisakidae</taxon>
        <taxon>Anisakis</taxon>
        <taxon>Anisakis simplex complex</taxon>
    </lineage>
</organism>
<dbReference type="Proteomes" id="UP000267096">
    <property type="component" value="Unassembled WGS sequence"/>
</dbReference>
<accession>A0A0M3KDD4</accession>
<keyword evidence="1" id="KW-0732">Signal</keyword>
<gene>
    <name evidence="2" type="ORF">ASIM_LOCUS18382</name>
</gene>
<sequence length="189" mass="21192">MLILLSLCCLIPLTSSISSYLDDLDPICLFKVCVTVEMENHSDVPLKNPQLYLRHGLLVHSIRAVPPHSMHSFMMRKLLWTESGIDGIFTFDVGNRQIIVYITAPTNFAKHVNQIGVAITKEGYYNRAKQHFGSLSNADLGGSFDVWAIQPSYPNDSNRPLVIRLPEFTIIAQIGIQHITSAVIRIFPT</sequence>
<proteinExistence type="predicted"/>
<feature type="chain" id="PRO_5043121401" evidence="1">
    <location>
        <begin position="17"/>
        <end position="189"/>
    </location>
</feature>
<reference evidence="2 3" key="2">
    <citation type="submission" date="2018-11" db="EMBL/GenBank/DDBJ databases">
        <authorList>
            <consortium name="Pathogen Informatics"/>
        </authorList>
    </citation>
    <scope>NUCLEOTIDE SEQUENCE [LARGE SCALE GENOMIC DNA]</scope>
</reference>
<dbReference type="AlphaFoldDB" id="A0A0M3KDD4"/>
<reference evidence="4" key="1">
    <citation type="submission" date="2017-02" db="UniProtKB">
        <authorList>
            <consortium name="WormBaseParasite"/>
        </authorList>
    </citation>
    <scope>IDENTIFICATION</scope>
</reference>
<dbReference type="WBParaSite" id="ASIM_0001898701-mRNA-1">
    <property type="protein sequence ID" value="ASIM_0001898701-mRNA-1"/>
    <property type="gene ID" value="ASIM_0001898701"/>
</dbReference>
<evidence type="ECO:0000256" key="1">
    <source>
        <dbReference type="SAM" id="SignalP"/>
    </source>
</evidence>
<name>A0A0M3KDD4_ANISI</name>
<feature type="signal peptide" evidence="1">
    <location>
        <begin position="1"/>
        <end position="16"/>
    </location>
</feature>
<keyword evidence="3" id="KW-1185">Reference proteome</keyword>
<protein>
    <submittedName>
        <fullName evidence="4">Secreted protein</fullName>
    </submittedName>
</protein>